<dbReference type="PANTHER" id="PTHR15048:SF0">
    <property type="entry name" value="STARCH-BINDING DOMAIN-CONTAINING PROTEIN 1"/>
    <property type="match status" value="1"/>
</dbReference>
<dbReference type="GO" id="GO:2001070">
    <property type="term" value="F:starch binding"/>
    <property type="evidence" value="ECO:0007669"/>
    <property type="project" value="InterPro"/>
</dbReference>
<gene>
    <name evidence="2" type="ORF">EPI10_026234</name>
</gene>
<dbReference type="InterPro" id="IPR013783">
    <property type="entry name" value="Ig-like_fold"/>
</dbReference>
<evidence type="ECO:0000259" key="1">
    <source>
        <dbReference type="PROSITE" id="PS51166"/>
    </source>
</evidence>
<dbReference type="Proteomes" id="UP000325315">
    <property type="component" value="Unassembled WGS sequence"/>
</dbReference>
<protein>
    <submittedName>
        <fullName evidence="2">Carbohydrate binding module family 20</fullName>
    </submittedName>
</protein>
<dbReference type="GO" id="GO:0016020">
    <property type="term" value="C:membrane"/>
    <property type="evidence" value="ECO:0007669"/>
    <property type="project" value="TreeGrafter"/>
</dbReference>
<sequence length="386" mass="43302">MKTLTSPCSKPIFGNNRDRGFSSFQHLSLTRAQVCLLPSNKLARIRFLHLVSVQRRRLQPLFSSSSFSPDLQACYGELETAETQPKEYNPSKTTRVKFQLKKECSFGEHFFIVGDHPMLGSWDPESCIPLTWSEGHVWAVELDIPVGISVQFKFILKTTTGDILWQPGSDRMFKSLETENMIVVSEDWEAADYQEVLKAELQALSEELATGNGVPSLDKPFAIVAENPSYPTEDFMANKNPEALGMNRTKYPNNEAMAIANKNVVVAEGLTPLSTVATEKEMLVEDDKNSTSDTSVGVDEAKCDELSELVEKQEPEGEPWEEKTTAVTYNGLEQVDKLYIQLAREQPGPGPFQHNNVLQSDIQWDHQTLQKLLDSFKISITHPVAM</sequence>
<dbReference type="PANTHER" id="PTHR15048">
    <property type="entry name" value="STARCH-BINDING DOMAIN-CONTAINING PROTEIN 1"/>
    <property type="match status" value="1"/>
</dbReference>
<evidence type="ECO:0000313" key="2">
    <source>
        <dbReference type="EMBL" id="KAA3476132.1"/>
    </source>
</evidence>
<accession>A0A5B6W5D4</accession>
<dbReference type="Gene3D" id="2.60.40.10">
    <property type="entry name" value="Immunoglobulins"/>
    <property type="match status" value="1"/>
</dbReference>
<dbReference type="InterPro" id="IPR002044">
    <property type="entry name" value="CBM20"/>
</dbReference>
<name>A0A5B6W5D4_9ROSI</name>
<reference evidence="3" key="1">
    <citation type="journal article" date="2019" name="Plant Biotechnol. J.">
        <title>Genome sequencing of the Australian wild diploid species Gossypium australe highlights disease resistance and delayed gland morphogenesis.</title>
        <authorList>
            <person name="Cai Y."/>
            <person name="Cai X."/>
            <person name="Wang Q."/>
            <person name="Wang P."/>
            <person name="Zhang Y."/>
            <person name="Cai C."/>
            <person name="Xu Y."/>
            <person name="Wang K."/>
            <person name="Zhou Z."/>
            <person name="Wang C."/>
            <person name="Geng S."/>
            <person name="Li B."/>
            <person name="Dong Q."/>
            <person name="Hou Y."/>
            <person name="Wang H."/>
            <person name="Ai P."/>
            <person name="Liu Z."/>
            <person name="Yi F."/>
            <person name="Sun M."/>
            <person name="An G."/>
            <person name="Cheng J."/>
            <person name="Zhang Y."/>
            <person name="Shi Q."/>
            <person name="Xie Y."/>
            <person name="Shi X."/>
            <person name="Chang Y."/>
            <person name="Huang F."/>
            <person name="Chen Y."/>
            <person name="Hong S."/>
            <person name="Mi L."/>
            <person name="Sun Q."/>
            <person name="Zhang L."/>
            <person name="Zhou B."/>
            <person name="Peng R."/>
            <person name="Zhang X."/>
            <person name="Liu F."/>
        </authorList>
    </citation>
    <scope>NUCLEOTIDE SEQUENCE [LARGE SCALE GENOMIC DNA]</scope>
    <source>
        <strain evidence="3">cv. PA1801</strain>
    </source>
</reference>
<dbReference type="FunFam" id="2.60.40.10:FF:000552">
    <property type="entry name" value="Related to glucoamylase"/>
    <property type="match status" value="1"/>
</dbReference>
<dbReference type="Pfam" id="PF00686">
    <property type="entry name" value="CBM_20"/>
    <property type="match status" value="1"/>
</dbReference>
<dbReference type="OrthoDB" id="550577at2759"/>
<proteinExistence type="predicted"/>
<keyword evidence="3" id="KW-1185">Reference proteome</keyword>
<dbReference type="InterPro" id="IPR013784">
    <property type="entry name" value="Carb-bd-like_fold"/>
</dbReference>
<dbReference type="SUPFAM" id="SSF49452">
    <property type="entry name" value="Starch-binding domain-like"/>
    <property type="match status" value="1"/>
</dbReference>
<comment type="caution">
    <text evidence="2">The sequence shown here is derived from an EMBL/GenBank/DDBJ whole genome shotgun (WGS) entry which is preliminary data.</text>
</comment>
<dbReference type="AlphaFoldDB" id="A0A5B6W5D4"/>
<dbReference type="PROSITE" id="PS51166">
    <property type="entry name" value="CBM20"/>
    <property type="match status" value="1"/>
</dbReference>
<feature type="domain" description="CBM20" evidence="1">
    <location>
        <begin position="88"/>
        <end position="190"/>
    </location>
</feature>
<dbReference type="EMBL" id="SMMG02000005">
    <property type="protein sequence ID" value="KAA3476132.1"/>
    <property type="molecule type" value="Genomic_DNA"/>
</dbReference>
<evidence type="ECO:0000313" key="3">
    <source>
        <dbReference type="Proteomes" id="UP000325315"/>
    </source>
</evidence>
<dbReference type="SMART" id="SM01065">
    <property type="entry name" value="CBM_2"/>
    <property type="match status" value="1"/>
</dbReference>
<organism evidence="2 3">
    <name type="scientific">Gossypium australe</name>
    <dbReference type="NCBI Taxonomy" id="47621"/>
    <lineage>
        <taxon>Eukaryota</taxon>
        <taxon>Viridiplantae</taxon>
        <taxon>Streptophyta</taxon>
        <taxon>Embryophyta</taxon>
        <taxon>Tracheophyta</taxon>
        <taxon>Spermatophyta</taxon>
        <taxon>Magnoliopsida</taxon>
        <taxon>eudicotyledons</taxon>
        <taxon>Gunneridae</taxon>
        <taxon>Pentapetalae</taxon>
        <taxon>rosids</taxon>
        <taxon>malvids</taxon>
        <taxon>Malvales</taxon>
        <taxon>Malvaceae</taxon>
        <taxon>Malvoideae</taxon>
        <taxon>Gossypium</taxon>
    </lineage>
</organism>
<dbReference type="CDD" id="cd05467">
    <property type="entry name" value="CBM20"/>
    <property type="match status" value="1"/>
</dbReference>